<dbReference type="SUPFAM" id="SSF47413">
    <property type="entry name" value="lambda repressor-like DNA-binding domains"/>
    <property type="match status" value="1"/>
</dbReference>
<keyword evidence="3" id="KW-1185">Reference proteome</keyword>
<accession>A0ABW3MG02</accession>
<dbReference type="PROSITE" id="PS50943">
    <property type="entry name" value="HTH_CROC1"/>
    <property type="match status" value="1"/>
</dbReference>
<gene>
    <name evidence="2" type="ORF">ACFQ1S_21795</name>
</gene>
<sequence length="95" mass="10445">MAKQPLSLAFSGARLREWRERAGLTQQDLAEKCGLSRFQISRWETGSAKPDVRSLPLLVRGLGAALGRPTGRRDSFTVDDLLAIGPRVVDRGPED</sequence>
<dbReference type="EMBL" id="JBHTIS010001342">
    <property type="protein sequence ID" value="MFD1047980.1"/>
    <property type="molecule type" value="Genomic_DNA"/>
</dbReference>
<evidence type="ECO:0000313" key="3">
    <source>
        <dbReference type="Proteomes" id="UP001597045"/>
    </source>
</evidence>
<comment type="caution">
    <text evidence="2">The sequence shown here is derived from an EMBL/GenBank/DDBJ whole genome shotgun (WGS) entry which is preliminary data.</text>
</comment>
<dbReference type="InterPro" id="IPR001387">
    <property type="entry name" value="Cro/C1-type_HTH"/>
</dbReference>
<feature type="domain" description="HTH cro/C1-type" evidence="1">
    <location>
        <begin position="15"/>
        <end position="66"/>
    </location>
</feature>
<dbReference type="InterPro" id="IPR010982">
    <property type="entry name" value="Lambda_DNA-bd_dom_sf"/>
</dbReference>
<evidence type="ECO:0000313" key="2">
    <source>
        <dbReference type="EMBL" id="MFD1047980.1"/>
    </source>
</evidence>
<dbReference type="CDD" id="cd00093">
    <property type="entry name" value="HTH_XRE"/>
    <property type="match status" value="1"/>
</dbReference>
<reference evidence="3" key="1">
    <citation type="journal article" date="2019" name="Int. J. Syst. Evol. Microbiol.">
        <title>The Global Catalogue of Microorganisms (GCM) 10K type strain sequencing project: providing services to taxonomists for standard genome sequencing and annotation.</title>
        <authorList>
            <consortium name="The Broad Institute Genomics Platform"/>
            <consortium name="The Broad Institute Genome Sequencing Center for Infectious Disease"/>
            <person name="Wu L."/>
            <person name="Ma J."/>
        </authorList>
    </citation>
    <scope>NUCLEOTIDE SEQUENCE [LARGE SCALE GENOMIC DNA]</scope>
    <source>
        <strain evidence="3">JCM 31486</strain>
    </source>
</reference>
<evidence type="ECO:0000259" key="1">
    <source>
        <dbReference type="PROSITE" id="PS50943"/>
    </source>
</evidence>
<dbReference type="SMART" id="SM00530">
    <property type="entry name" value="HTH_XRE"/>
    <property type="match status" value="1"/>
</dbReference>
<dbReference type="Gene3D" id="1.10.260.40">
    <property type="entry name" value="lambda repressor-like DNA-binding domains"/>
    <property type="match status" value="1"/>
</dbReference>
<dbReference type="Pfam" id="PF13560">
    <property type="entry name" value="HTH_31"/>
    <property type="match status" value="1"/>
</dbReference>
<proteinExistence type="predicted"/>
<protein>
    <submittedName>
        <fullName evidence="2">Helix-turn-helix domain-containing protein</fullName>
    </submittedName>
</protein>
<dbReference type="Proteomes" id="UP001597045">
    <property type="component" value="Unassembled WGS sequence"/>
</dbReference>
<name>A0ABW3MG02_9PSEU</name>
<organism evidence="2 3">
    <name type="scientific">Kibdelosporangium lantanae</name>
    <dbReference type="NCBI Taxonomy" id="1497396"/>
    <lineage>
        <taxon>Bacteria</taxon>
        <taxon>Bacillati</taxon>
        <taxon>Actinomycetota</taxon>
        <taxon>Actinomycetes</taxon>
        <taxon>Pseudonocardiales</taxon>
        <taxon>Pseudonocardiaceae</taxon>
        <taxon>Kibdelosporangium</taxon>
    </lineage>
</organism>